<keyword evidence="3" id="KW-1185">Reference proteome</keyword>
<proteinExistence type="predicted"/>
<feature type="region of interest" description="Disordered" evidence="1">
    <location>
        <begin position="1"/>
        <end position="20"/>
    </location>
</feature>
<evidence type="ECO:0000313" key="2">
    <source>
        <dbReference type="EMBL" id="ROL44060.1"/>
    </source>
</evidence>
<organism evidence="2 3">
    <name type="scientific">Anabarilius grahami</name>
    <name type="common">Kanglang fish</name>
    <name type="synonym">Barilius grahami</name>
    <dbReference type="NCBI Taxonomy" id="495550"/>
    <lineage>
        <taxon>Eukaryota</taxon>
        <taxon>Metazoa</taxon>
        <taxon>Chordata</taxon>
        <taxon>Craniata</taxon>
        <taxon>Vertebrata</taxon>
        <taxon>Euteleostomi</taxon>
        <taxon>Actinopterygii</taxon>
        <taxon>Neopterygii</taxon>
        <taxon>Teleostei</taxon>
        <taxon>Ostariophysi</taxon>
        <taxon>Cypriniformes</taxon>
        <taxon>Xenocyprididae</taxon>
        <taxon>Xenocypridinae</taxon>
        <taxon>Xenocypridinae incertae sedis</taxon>
        <taxon>Anabarilius</taxon>
    </lineage>
</organism>
<dbReference type="Proteomes" id="UP000281406">
    <property type="component" value="Unassembled WGS sequence"/>
</dbReference>
<name>A0A3N0YDW5_ANAGA</name>
<comment type="caution">
    <text evidence="2">The sequence shown here is derived from an EMBL/GenBank/DDBJ whole genome shotgun (WGS) entry which is preliminary data.</text>
</comment>
<protein>
    <submittedName>
        <fullName evidence="2">Uncharacterized protein</fullName>
    </submittedName>
</protein>
<accession>A0A3N0YDW5</accession>
<evidence type="ECO:0000256" key="1">
    <source>
        <dbReference type="SAM" id="MobiDB-lite"/>
    </source>
</evidence>
<evidence type="ECO:0000313" key="3">
    <source>
        <dbReference type="Proteomes" id="UP000281406"/>
    </source>
</evidence>
<reference evidence="2 3" key="1">
    <citation type="submission" date="2018-10" db="EMBL/GenBank/DDBJ databases">
        <title>Genome assembly for a Yunnan-Guizhou Plateau 3E fish, Anabarilius grahami (Regan), and its evolutionary and genetic applications.</title>
        <authorList>
            <person name="Jiang W."/>
        </authorList>
    </citation>
    <scope>NUCLEOTIDE SEQUENCE [LARGE SCALE GENOMIC DNA]</scope>
    <source>
        <strain evidence="2">AG-KIZ</strain>
        <tissue evidence="2">Muscle</tissue>
    </source>
</reference>
<sequence>MRSFSLTAERGFTPKNRTGPHHIITTVTAELHPGSRTKLERFTGTSPDGRQTQVCEGPLAEGTSRFPSSSLTESRTISAGVKYVQ</sequence>
<dbReference type="AlphaFoldDB" id="A0A3N0YDW5"/>
<dbReference type="EMBL" id="RJVU01047001">
    <property type="protein sequence ID" value="ROL44060.1"/>
    <property type="molecule type" value="Genomic_DNA"/>
</dbReference>
<feature type="compositionally biased region" description="Polar residues" evidence="1">
    <location>
        <begin position="65"/>
        <end position="77"/>
    </location>
</feature>
<gene>
    <name evidence="2" type="ORF">DPX16_4975</name>
</gene>
<feature type="region of interest" description="Disordered" evidence="1">
    <location>
        <begin position="59"/>
        <end position="85"/>
    </location>
</feature>